<dbReference type="PROSITE" id="PS50977">
    <property type="entry name" value="HTH_TETR_2"/>
    <property type="match status" value="1"/>
</dbReference>
<feature type="DNA-binding region" description="H-T-H motif" evidence="4">
    <location>
        <begin position="40"/>
        <end position="59"/>
    </location>
</feature>
<dbReference type="InterPro" id="IPR009057">
    <property type="entry name" value="Homeodomain-like_sf"/>
</dbReference>
<evidence type="ECO:0000256" key="4">
    <source>
        <dbReference type="PROSITE-ProRule" id="PRU00335"/>
    </source>
</evidence>
<keyword evidence="1" id="KW-0805">Transcription regulation</keyword>
<accession>A0A511CXK9</accession>
<dbReference type="PANTHER" id="PTHR30055:SF238">
    <property type="entry name" value="MYCOFACTOCIN BIOSYNTHESIS TRANSCRIPTIONAL REGULATOR MFTR-RELATED"/>
    <property type="match status" value="1"/>
</dbReference>
<dbReference type="InterPro" id="IPR050109">
    <property type="entry name" value="HTH-type_TetR-like_transc_reg"/>
</dbReference>
<dbReference type="PANTHER" id="PTHR30055">
    <property type="entry name" value="HTH-TYPE TRANSCRIPTIONAL REGULATOR RUTR"/>
    <property type="match status" value="1"/>
</dbReference>
<dbReference type="AlphaFoldDB" id="A0A511CXK9"/>
<evidence type="ECO:0000256" key="3">
    <source>
        <dbReference type="ARBA" id="ARBA00023163"/>
    </source>
</evidence>
<dbReference type="Pfam" id="PF00440">
    <property type="entry name" value="TetR_N"/>
    <property type="match status" value="1"/>
</dbReference>
<keyword evidence="2 4" id="KW-0238">DNA-binding</keyword>
<dbReference type="Gene3D" id="1.10.10.60">
    <property type="entry name" value="Homeodomain-like"/>
    <property type="match status" value="1"/>
</dbReference>
<dbReference type="Proteomes" id="UP000321328">
    <property type="component" value="Unassembled WGS sequence"/>
</dbReference>
<keyword evidence="3" id="KW-0804">Transcription</keyword>
<feature type="domain" description="HTH tetR-type" evidence="5">
    <location>
        <begin position="17"/>
        <end position="77"/>
    </location>
</feature>
<dbReference type="GO" id="GO:0000976">
    <property type="term" value="F:transcription cis-regulatory region binding"/>
    <property type="evidence" value="ECO:0007669"/>
    <property type="project" value="TreeGrafter"/>
</dbReference>
<evidence type="ECO:0000313" key="6">
    <source>
        <dbReference type="EMBL" id="GEL17291.1"/>
    </source>
</evidence>
<keyword evidence="7" id="KW-1185">Reference proteome</keyword>
<dbReference type="OrthoDB" id="3296001at2"/>
<dbReference type="InterPro" id="IPR001647">
    <property type="entry name" value="HTH_TetR"/>
</dbReference>
<dbReference type="STRING" id="1123024.GCA_000423625_00329"/>
<dbReference type="Pfam" id="PF17754">
    <property type="entry name" value="TetR_C_14"/>
    <property type="match status" value="1"/>
</dbReference>
<dbReference type="RefSeq" id="WP_028928588.1">
    <property type="nucleotide sequence ID" value="NZ_AUII01000001.1"/>
</dbReference>
<dbReference type="SUPFAM" id="SSF46689">
    <property type="entry name" value="Homeodomain-like"/>
    <property type="match status" value="1"/>
</dbReference>
<reference evidence="6 7" key="1">
    <citation type="submission" date="2019-07" db="EMBL/GenBank/DDBJ databases">
        <title>Whole genome shotgun sequence of Pseudonocardia asaccharolytica NBRC 16224.</title>
        <authorList>
            <person name="Hosoyama A."/>
            <person name="Uohara A."/>
            <person name="Ohji S."/>
            <person name="Ichikawa N."/>
        </authorList>
    </citation>
    <scope>NUCLEOTIDE SEQUENCE [LARGE SCALE GENOMIC DNA]</scope>
    <source>
        <strain evidence="6 7">NBRC 16224</strain>
    </source>
</reference>
<evidence type="ECO:0000259" key="5">
    <source>
        <dbReference type="PROSITE" id="PS50977"/>
    </source>
</evidence>
<evidence type="ECO:0000256" key="2">
    <source>
        <dbReference type="ARBA" id="ARBA00023125"/>
    </source>
</evidence>
<comment type="caution">
    <text evidence="6">The sequence shown here is derived from an EMBL/GenBank/DDBJ whole genome shotgun (WGS) entry which is preliminary data.</text>
</comment>
<evidence type="ECO:0000313" key="7">
    <source>
        <dbReference type="Proteomes" id="UP000321328"/>
    </source>
</evidence>
<dbReference type="InterPro" id="IPR041347">
    <property type="entry name" value="MftR_C"/>
</dbReference>
<gene>
    <name evidence="6" type="ORF">PA7_11280</name>
</gene>
<evidence type="ECO:0000256" key="1">
    <source>
        <dbReference type="ARBA" id="ARBA00023015"/>
    </source>
</evidence>
<sequence length="209" mass="22168">MVGGHAGRGGLRERKKQRTREALSLAAIRLAVERGWAAVTVEDIAAAADVSVRTFRNYFSGKAEAVAARHLDRMRRIADELRVRPGDEPLWEALVSSVEAQFAPDEDLDAVPAPDPAQVDGVRVMLTEPALQGELARAHALAQDELAAAIAERTGTDPARDLYPALVAAAAGSAVAVAIEHCLRAEAPTPLGPVLRDALEQLRAGLPVP</sequence>
<dbReference type="EMBL" id="BJVI01000007">
    <property type="protein sequence ID" value="GEL17291.1"/>
    <property type="molecule type" value="Genomic_DNA"/>
</dbReference>
<organism evidence="6 7">
    <name type="scientific">Pseudonocardia asaccharolytica DSM 44247 = NBRC 16224</name>
    <dbReference type="NCBI Taxonomy" id="1123024"/>
    <lineage>
        <taxon>Bacteria</taxon>
        <taxon>Bacillati</taxon>
        <taxon>Actinomycetota</taxon>
        <taxon>Actinomycetes</taxon>
        <taxon>Pseudonocardiales</taxon>
        <taxon>Pseudonocardiaceae</taxon>
        <taxon>Pseudonocardia</taxon>
    </lineage>
</organism>
<protein>
    <submittedName>
        <fullName evidence="6">TetR family transcriptional regulator</fullName>
    </submittedName>
</protein>
<dbReference type="GO" id="GO:0003700">
    <property type="term" value="F:DNA-binding transcription factor activity"/>
    <property type="evidence" value="ECO:0007669"/>
    <property type="project" value="TreeGrafter"/>
</dbReference>
<name>A0A511CXK9_9PSEU</name>
<dbReference type="Gene3D" id="1.10.357.10">
    <property type="entry name" value="Tetracycline Repressor, domain 2"/>
    <property type="match status" value="1"/>
</dbReference>
<proteinExistence type="predicted"/>